<comment type="subcellular location">
    <subcellularLocation>
        <location evidence="1">Cell membrane</location>
        <topology evidence="1">Multi-pass membrane protein</topology>
    </subcellularLocation>
</comment>
<evidence type="ECO:0000313" key="9">
    <source>
        <dbReference type="EMBL" id="AIG26528.1"/>
    </source>
</evidence>
<evidence type="ECO:0000256" key="1">
    <source>
        <dbReference type="ARBA" id="ARBA00004651"/>
    </source>
</evidence>
<reference evidence="9 10" key="1">
    <citation type="journal article" date="2011" name="J. Bacteriol.">
        <title>Genome sequence of Brevibacillus laterosporus LMG 15441, a pathogen of invertebrates.</title>
        <authorList>
            <person name="Djukic M."/>
            <person name="Poehlein A."/>
            <person name="Thurmer A."/>
            <person name="Daniel R."/>
        </authorList>
    </citation>
    <scope>NUCLEOTIDE SEQUENCE [LARGE SCALE GENOMIC DNA]</scope>
    <source>
        <strain evidence="9 10">LMG 15441</strain>
    </source>
</reference>
<sequence length="616" mass="70801">MSLNGKGSVHSSSNREHLGFFQKMRHRQQLFLYACKIIWNFNKTYMLLVCSLSIILALQSNAIIVANKYTIDNLVSSQIYLALLGIGIMLFLELLQETFELFLRFYNTKCDEQFGIYREQILFDKLAGMQLLEREHPSFLGKIQVWSLGLMKIQATFQSGIQCVKALLTGGISIYVLVSGYWLIGAIIIGFSIVKSVFVFKVIDPLVSMNLQMARAHNLSTYFRDLLVRKEAQKEFLLFQAFSFFKEKWLDAKTNIMNMNIEITKLNVRPEFISNLLTVCSRLMIMVMMVFLVVEKRMTIGDFVAISLAASLAERNILSLFLQCKNLLENLRYVDEYQKLDLITPSKGENQAAITDFQLKQGIEVIDLTFTYPNREEPALHKINLSIKKGEKIAIIGDNAAGKSTLIKLLLGLYQAPDNTIFYDGVEQKQLDVAGLWKSCGAIFQDFMKYKVSIQDNICLGNERKDDQELYHLLEHLNIQDFYRLKNGLSTKLGDIHEDSVDLSGGQWQRIALARLLHRNLDLMVLDEPTSALDPNSEVKVFDDILELAKDKTLFIISHRIGIGKKVDRIYYMRQGSIIEQGTHQQLMDAKGEYYRTWERQSEWYNSELVYENRGS</sequence>
<feature type="transmembrane region" description="Helical" evidence="7">
    <location>
        <begin position="174"/>
        <end position="200"/>
    </location>
</feature>
<dbReference type="EC" id="3.6.3.-" evidence="9"/>
<dbReference type="GO" id="GO:0016887">
    <property type="term" value="F:ATP hydrolysis activity"/>
    <property type="evidence" value="ECO:0007669"/>
    <property type="project" value="InterPro"/>
</dbReference>
<dbReference type="PANTHER" id="PTHR43394:SF1">
    <property type="entry name" value="ATP-BINDING CASSETTE SUB-FAMILY B MEMBER 10, MITOCHONDRIAL"/>
    <property type="match status" value="1"/>
</dbReference>
<dbReference type="Gene3D" id="1.20.1560.10">
    <property type="entry name" value="ABC transporter type 1, transmembrane domain"/>
    <property type="match status" value="1"/>
</dbReference>
<dbReference type="InterPro" id="IPR039421">
    <property type="entry name" value="Type_1_exporter"/>
</dbReference>
<dbReference type="PROSITE" id="PS50893">
    <property type="entry name" value="ABC_TRANSPORTER_2"/>
    <property type="match status" value="1"/>
</dbReference>
<evidence type="ECO:0000256" key="2">
    <source>
        <dbReference type="ARBA" id="ARBA00022692"/>
    </source>
</evidence>
<protein>
    <submittedName>
        <fullName evidence="9">Putative multidrug export ATP-binding/permease protein</fullName>
        <ecNumber evidence="9">3.6.3.-</ecNumber>
    </submittedName>
</protein>
<evidence type="ECO:0000256" key="3">
    <source>
        <dbReference type="ARBA" id="ARBA00022741"/>
    </source>
</evidence>
<evidence type="ECO:0000256" key="7">
    <source>
        <dbReference type="SAM" id="Phobius"/>
    </source>
</evidence>
<dbReference type="PANTHER" id="PTHR43394">
    <property type="entry name" value="ATP-DEPENDENT PERMEASE MDL1, MITOCHONDRIAL"/>
    <property type="match status" value="1"/>
</dbReference>
<keyword evidence="4 9" id="KW-0067">ATP-binding</keyword>
<organism evidence="9 10">
    <name type="scientific">Brevibacillus laterosporus LMG 15441</name>
    <dbReference type="NCBI Taxonomy" id="1042163"/>
    <lineage>
        <taxon>Bacteria</taxon>
        <taxon>Bacillati</taxon>
        <taxon>Bacillota</taxon>
        <taxon>Bacilli</taxon>
        <taxon>Bacillales</taxon>
        <taxon>Paenibacillaceae</taxon>
        <taxon>Brevibacillus</taxon>
    </lineage>
</organism>
<dbReference type="InterPro" id="IPR036640">
    <property type="entry name" value="ABC1_TM_sf"/>
</dbReference>
<dbReference type="GO" id="GO:0005886">
    <property type="term" value="C:plasma membrane"/>
    <property type="evidence" value="ECO:0007669"/>
    <property type="project" value="UniProtKB-SubCell"/>
</dbReference>
<dbReference type="AlphaFoldDB" id="A0A075R5U5"/>
<evidence type="ECO:0000256" key="6">
    <source>
        <dbReference type="ARBA" id="ARBA00023136"/>
    </source>
</evidence>
<evidence type="ECO:0000259" key="8">
    <source>
        <dbReference type="PROSITE" id="PS50893"/>
    </source>
</evidence>
<keyword evidence="9" id="KW-0378">Hydrolase</keyword>
<evidence type="ECO:0000256" key="4">
    <source>
        <dbReference type="ARBA" id="ARBA00022840"/>
    </source>
</evidence>
<dbReference type="KEGG" id="blr:BRLA_c022070"/>
<dbReference type="SUPFAM" id="SSF52540">
    <property type="entry name" value="P-loop containing nucleoside triphosphate hydrolases"/>
    <property type="match status" value="1"/>
</dbReference>
<dbReference type="Pfam" id="PF00005">
    <property type="entry name" value="ABC_tran"/>
    <property type="match status" value="1"/>
</dbReference>
<dbReference type="PROSITE" id="PS00211">
    <property type="entry name" value="ABC_TRANSPORTER_1"/>
    <property type="match status" value="1"/>
</dbReference>
<dbReference type="HOGENOM" id="CLU_000604_84_3_9"/>
<dbReference type="Proteomes" id="UP000005850">
    <property type="component" value="Chromosome"/>
</dbReference>
<feature type="transmembrane region" description="Helical" evidence="7">
    <location>
        <begin position="272"/>
        <end position="294"/>
    </location>
</feature>
<dbReference type="eggNOG" id="COG1132">
    <property type="taxonomic scope" value="Bacteria"/>
</dbReference>
<keyword evidence="2 7" id="KW-0812">Transmembrane</keyword>
<feature type="transmembrane region" description="Helical" evidence="7">
    <location>
        <begin position="45"/>
        <end position="66"/>
    </location>
</feature>
<dbReference type="GO" id="GO:0005524">
    <property type="term" value="F:ATP binding"/>
    <property type="evidence" value="ECO:0007669"/>
    <property type="project" value="UniProtKB-KW"/>
</dbReference>
<dbReference type="InterPro" id="IPR027417">
    <property type="entry name" value="P-loop_NTPase"/>
</dbReference>
<evidence type="ECO:0000313" key="10">
    <source>
        <dbReference type="Proteomes" id="UP000005850"/>
    </source>
</evidence>
<dbReference type="STRING" id="1042163.BRLA_c022070"/>
<evidence type="ECO:0000256" key="5">
    <source>
        <dbReference type="ARBA" id="ARBA00022989"/>
    </source>
</evidence>
<keyword evidence="3" id="KW-0547">Nucleotide-binding</keyword>
<dbReference type="InterPro" id="IPR003439">
    <property type="entry name" value="ABC_transporter-like_ATP-bd"/>
</dbReference>
<proteinExistence type="predicted"/>
<dbReference type="GO" id="GO:0015421">
    <property type="term" value="F:ABC-type oligopeptide transporter activity"/>
    <property type="evidence" value="ECO:0007669"/>
    <property type="project" value="TreeGrafter"/>
</dbReference>
<dbReference type="Gene3D" id="3.40.50.300">
    <property type="entry name" value="P-loop containing nucleotide triphosphate hydrolases"/>
    <property type="match status" value="1"/>
</dbReference>
<gene>
    <name evidence="9" type="ORF">BRLA_c022070</name>
</gene>
<dbReference type="InterPro" id="IPR017871">
    <property type="entry name" value="ABC_transporter-like_CS"/>
</dbReference>
<dbReference type="EMBL" id="CP007806">
    <property type="protein sequence ID" value="AIG26528.1"/>
    <property type="molecule type" value="Genomic_DNA"/>
</dbReference>
<feature type="transmembrane region" description="Helical" evidence="7">
    <location>
        <begin position="78"/>
        <end position="95"/>
    </location>
</feature>
<dbReference type="SMART" id="SM00382">
    <property type="entry name" value="AAA"/>
    <property type="match status" value="1"/>
</dbReference>
<name>A0A075R5U5_BRELA</name>
<keyword evidence="10" id="KW-1185">Reference proteome</keyword>
<accession>A0A075R5U5</accession>
<dbReference type="InterPro" id="IPR003593">
    <property type="entry name" value="AAA+_ATPase"/>
</dbReference>
<feature type="domain" description="ABC transporter" evidence="8">
    <location>
        <begin position="363"/>
        <end position="600"/>
    </location>
</feature>
<keyword evidence="6 7" id="KW-0472">Membrane</keyword>
<keyword evidence="5 7" id="KW-1133">Transmembrane helix</keyword>
<dbReference type="SUPFAM" id="SSF90123">
    <property type="entry name" value="ABC transporter transmembrane region"/>
    <property type="match status" value="1"/>
</dbReference>